<evidence type="ECO:0000313" key="9">
    <source>
        <dbReference type="Proteomes" id="UP000050909"/>
    </source>
</evidence>
<dbReference type="EMBL" id="AZCV01000001">
    <property type="protein sequence ID" value="KRK38435.1"/>
    <property type="molecule type" value="Genomic_DNA"/>
</dbReference>
<dbReference type="InterPro" id="IPR036388">
    <property type="entry name" value="WH-like_DNA-bd_sf"/>
</dbReference>
<evidence type="ECO:0000256" key="4">
    <source>
        <dbReference type="ARBA" id="ARBA00023163"/>
    </source>
</evidence>
<dbReference type="Gene3D" id="1.10.10.10">
    <property type="entry name" value="Winged helix-like DNA-binding domain superfamily/Winged helix DNA-binding domain"/>
    <property type="match status" value="1"/>
</dbReference>
<evidence type="ECO:0000259" key="7">
    <source>
        <dbReference type="Pfam" id="PF03444"/>
    </source>
</evidence>
<dbReference type="Pfam" id="PF03444">
    <property type="entry name" value="WHD_HrcA"/>
    <property type="match status" value="1"/>
</dbReference>
<keyword evidence="1 5" id="KW-0678">Repressor</keyword>
<keyword evidence="2 5" id="KW-0805">Transcription regulation</keyword>
<evidence type="ECO:0000256" key="5">
    <source>
        <dbReference type="HAMAP-Rule" id="MF_00081"/>
    </source>
</evidence>
<dbReference type="GO" id="GO:0045892">
    <property type="term" value="P:negative regulation of DNA-templated transcription"/>
    <property type="evidence" value="ECO:0007669"/>
    <property type="project" value="UniProtKB-UniRule"/>
</dbReference>
<gene>
    <name evidence="5" type="primary">hrcA</name>
    <name evidence="8" type="ORF">FC62_GL000120</name>
</gene>
<dbReference type="AlphaFoldDB" id="A0A0R1H1W0"/>
<dbReference type="HAMAP" id="MF_00081">
    <property type="entry name" value="HrcA"/>
    <property type="match status" value="1"/>
</dbReference>
<accession>A0A0R1H1W0</accession>
<sequence length="353" mass="39268">MLTKRQELILKMIIKNFTNDHEPVGSKTLMEQLPIKVSSATIRNEMATLEELGLIEKTHSSSGRIPSSAGYRFYLDYLVEPISIPNQVYQKVLSNLDRPFHQVNEIVEEAAKILSDLTSYTAFAAGPELNNVTVTGFRIVPLPNHQIMAILVTSDGSVRSRVYNIHRSVSGDEIEKGVRIINDKLVGKSVLAINQMSIEELVGTIDGSNSAAAQIIDLLSDVFKDAASEQLYVNGQINLLNNYNASNVDQLKSLYQMLDHESYLTDLLTMDDLDDVQVGLDFPVRVKLGNELPGDLLKDYSLLTANYSVGDHGSGIIALLGPSNMPYSQMISLMEYFRNELAKKLLDYYGNFQ</sequence>
<reference evidence="8 9" key="1">
    <citation type="journal article" date="2015" name="Genome Announc.">
        <title>Expanding the biotechnology potential of lactobacilli through comparative genomics of 213 strains and associated genera.</title>
        <authorList>
            <person name="Sun Z."/>
            <person name="Harris H.M."/>
            <person name="McCann A."/>
            <person name="Guo C."/>
            <person name="Argimon S."/>
            <person name="Zhang W."/>
            <person name="Yang X."/>
            <person name="Jeffery I.B."/>
            <person name="Cooney J.C."/>
            <person name="Kagawa T.F."/>
            <person name="Liu W."/>
            <person name="Song Y."/>
            <person name="Salvetti E."/>
            <person name="Wrobel A."/>
            <person name="Rasinkangas P."/>
            <person name="Parkhill J."/>
            <person name="Rea M.C."/>
            <person name="O'Sullivan O."/>
            <person name="Ritari J."/>
            <person name="Douillard F.P."/>
            <person name="Paul Ross R."/>
            <person name="Yang R."/>
            <person name="Briner A.E."/>
            <person name="Felis G.E."/>
            <person name="de Vos W.M."/>
            <person name="Barrangou R."/>
            <person name="Klaenhammer T.R."/>
            <person name="Caufield P.W."/>
            <person name="Cui Y."/>
            <person name="Zhang H."/>
            <person name="O'Toole P.W."/>
        </authorList>
    </citation>
    <scope>NUCLEOTIDE SEQUENCE [LARGE SCALE GENOMIC DNA]</scope>
    <source>
        <strain evidence="8 9">DSM 20534</strain>
    </source>
</reference>
<dbReference type="InterPro" id="IPR023120">
    <property type="entry name" value="WHTH_transcript_rep_HrcA_IDD"/>
</dbReference>
<dbReference type="RefSeq" id="WP_054744967.1">
    <property type="nucleotide sequence ID" value="NZ_AZCV01000001.1"/>
</dbReference>
<comment type="caution">
    <text evidence="8">The sequence shown here is derived from an EMBL/GenBank/DDBJ whole genome shotgun (WGS) entry which is preliminary data.</text>
</comment>
<dbReference type="SUPFAM" id="SSF55781">
    <property type="entry name" value="GAF domain-like"/>
    <property type="match status" value="1"/>
</dbReference>
<comment type="similarity">
    <text evidence="5">Belongs to the HrcA family.</text>
</comment>
<dbReference type="NCBIfam" id="TIGR00331">
    <property type="entry name" value="hrcA"/>
    <property type="match status" value="1"/>
</dbReference>
<dbReference type="Proteomes" id="UP000050909">
    <property type="component" value="Unassembled WGS sequence"/>
</dbReference>
<dbReference type="Gene3D" id="3.30.450.40">
    <property type="match status" value="1"/>
</dbReference>
<dbReference type="SUPFAM" id="SSF46785">
    <property type="entry name" value="Winged helix' DNA-binding domain"/>
    <property type="match status" value="1"/>
</dbReference>
<dbReference type="InterPro" id="IPR002571">
    <property type="entry name" value="HrcA"/>
</dbReference>
<dbReference type="GO" id="GO:0003677">
    <property type="term" value="F:DNA binding"/>
    <property type="evidence" value="ECO:0007669"/>
    <property type="project" value="InterPro"/>
</dbReference>
<dbReference type="PANTHER" id="PTHR34824:SF1">
    <property type="entry name" value="HEAT-INDUCIBLE TRANSCRIPTION REPRESSOR HRCA"/>
    <property type="match status" value="1"/>
</dbReference>
<dbReference type="Pfam" id="PF01628">
    <property type="entry name" value="HrcA"/>
    <property type="match status" value="1"/>
</dbReference>
<evidence type="ECO:0000256" key="1">
    <source>
        <dbReference type="ARBA" id="ARBA00022491"/>
    </source>
</evidence>
<dbReference type="PATRIC" id="fig|1423722.3.peg.122"/>
<feature type="domain" description="Heat-inducible transcription repressor HrcA C-terminal" evidence="6">
    <location>
        <begin position="105"/>
        <end position="331"/>
    </location>
</feature>
<protein>
    <recommendedName>
        <fullName evidence="5">Heat-inducible transcription repressor HrcA</fullName>
    </recommendedName>
</protein>
<evidence type="ECO:0000256" key="2">
    <source>
        <dbReference type="ARBA" id="ARBA00023015"/>
    </source>
</evidence>
<comment type="function">
    <text evidence="5">Negative regulator of class I heat shock genes (grpE-dnaK-dnaJ and groELS operons). Prevents heat-shock induction of these operons.</text>
</comment>
<dbReference type="PANTHER" id="PTHR34824">
    <property type="entry name" value="HEAT-INDUCIBLE TRANSCRIPTION REPRESSOR HRCA"/>
    <property type="match status" value="1"/>
</dbReference>
<keyword evidence="4 5" id="KW-0804">Transcription</keyword>
<evidence type="ECO:0000256" key="3">
    <source>
        <dbReference type="ARBA" id="ARBA00023016"/>
    </source>
</evidence>
<name>A0A0R1H1W0_9LACO</name>
<feature type="domain" description="Winged helix-turn-helix transcription repressor HrcA DNA-binding" evidence="7">
    <location>
        <begin position="1"/>
        <end position="71"/>
    </location>
</feature>
<dbReference type="InterPro" id="IPR005104">
    <property type="entry name" value="WHTH_HrcA_DNA-bd"/>
</dbReference>
<dbReference type="InterPro" id="IPR029016">
    <property type="entry name" value="GAF-like_dom_sf"/>
</dbReference>
<keyword evidence="3 5" id="KW-0346">Stress response</keyword>
<dbReference type="InterPro" id="IPR021153">
    <property type="entry name" value="HrcA_C"/>
</dbReference>
<evidence type="ECO:0000259" key="6">
    <source>
        <dbReference type="Pfam" id="PF01628"/>
    </source>
</evidence>
<organism evidence="8 9">
    <name type="scientific">Amylolactobacillus amylotrophicus DSM 20534</name>
    <dbReference type="NCBI Taxonomy" id="1423722"/>
    <lineage>
        <taxon>Bacteria</taxon>
        <taxon>Bacillati</taxon>
        <taxon>Bacillota</taxon>
        <taxon>Bacilli</taxon>
        <taxon>Lactobacillales</taxon>
        <taxon>Lactobacillaceae</taxon>
        <taxon>Amylolactobacillus</taxon>
    </lineage>
</organism>
<dbReference type="Gene3D" id="3.30.390.60">
    <property type="entry name" value="Heat-inducible transcription repressor hrca homolog, domain 3"/>
    <property type="match status" value="1"/>
</dbReference>
<proteinExistence type="inferred from homology"/>
<dbReference type="PIRSF" id="PIRSF005485">
    <property type="entry name" value="HrcA"/>
    <property type="match status" value="1"/>
</dbReference>
<dbReference type="InterPro" id="IPR036390">
    <property type="entry name" value="WH_DNA-bd_sf"/>
</dbReference>
<keyword evidence="9" id="KW-1185">Reference proteome</keyword>
<evidence type="ECO:0000313" key="8">
    <source>
        <dbReference type="EMBL" id="KRK38435.1"/>
    </source>
</evidence>